<protein>
    <submittedName>
        <fullName evidence="2">SH3 domain-containing protein</fullName>
    </submittedName>
</protein>
<dbReference type="Pfam" id="PF08239">
    <property type="entry name" value="SH3_3"/>
    <property type="match status" value="1"/>
</dbReference>
<comment type="caution">
    <text evidence="2">The sequence shown here is derived from an EMBL/GenBank/DDBJ whole genome shotgun (WGS) entry which is preliminary data.</text>
</comment>
<keyword evidence="3" id="KW-1185">Reference proteome</keyword>
<name>A0A368Z9C7_9FLAO</name>
<sequence length="266" mass="30546">MNKLLLIFLLIFKIGFGQDTKYLSENYEFKNGEIAYMFGNDVKLREQPNTESDVLLLLKIGEQIEIVEKSNSEMEFDGIKSPWYKIKTENKVGFVLGSLISLDKVINGNQTYLISLKKDGLKLFIKTRVLENGLEFKENVSQLLTGEFSIKVTGNKGLENIINIFEIDYLAESCGVNGGGIYLFYDGNELIKAIDYTQVADADLYWFIEEYIFPNEKDGIKGKIVYKSEIGETKEYETEWTESKATRRVLEWNGKEVLPKIETEKE</sequence>
<dbReference type="RefSeq" id="WP_114311044.1">
    <property type="nucleotide sequence ID" value="NZ_QPJO01000024.1"/>
</dbReference>
<organism evidence="2 3">
    <name type="scientific">Winogradskyella arenosi</name>
    <dbReference type="NCBI Taxonomy" id="533325"/>
    <lineage>
        <taxon>Bacteria</taxon>
        <taxon>Pseudomonadati</taxon>
        <taxon>Bacteroidota</taxon>
        <taxon>Flavobacteriia</taxon>
        <taxon>Flavobacteriales</taxon>
        <taxon>Flavobacteriaceae</taxon>
        <taxon>Winogradskyella</taxon>
    </lineage>
</organism>
<dbReference type="Proteomes" id="UP000253436">
    <property type="component" value="Unassembled WGS sequence"/>
</dbReference>
<dbReference type="Gene3D" id="2.30.30.40">
    <property type="entry name" value="SH3 Domains"/>
    <property type="match status" value="1"/>
</dbReference>
<evidence type="ECO:0000313" key="3">
    <source>
        <dbReference type="Proteomes" id="UP000253436"/>
    </source>
</evidence>
<evidence type="ECO:0000259" key="1">
    <source>
        <dbReference type="Pfam" id="PF08239"/>
    </source>
</evidence>
<dbReference type="OrthoDB" id="1410098at2"/>
<accession>A0A368Z9C7</accession>
<dbReference type="InterPro" id="IPR003646">
    <property type="entry name" value="SH3-like_bac-type"/>
</dbReference>
<proteinExistence type="predicted"/>
<dbReference type="EMBL" id="QPJO01000024">
    <property type="protein sequence ID" value="RCW89060.1"/>
    <property type="molecule type" value="Genomic_DNA"/>
</dbReference>
<reference evidence="2 3" key="1">
    <citation type="submission" date="2018-07" db="EMBL/GenBank/DDBJ databases">
        <title>Genomic Encyclopedia of Type Strains, Phase III (KMG-III): the genomes of soil and plant-associated and newly described type strains.</title>
        <authorList>
            <person name="Whitman W."/>
        </authorList>
    </citation>
    <scope>NUCLEOTIDE SEQUENCE [LARGE SCALE GENOMIC DNA]</scope>
    <source>
        <strain evidence="2 3">CECT 7958</strain>
    </source>
</reference>
<dbReference type="AlphaFoldDB" id="A0A368Z9C7"/>
<feature type="domain" description="SH3b" evidence="1">
    <location>
        <begin position="41"/>
        <end position="101"/>
    </location>
</feature>
<evidence type="ECO:0000313" key="2">
    <source>
        <dbReference type="EMBL" id="RCW89060.1"/>
    </source>
</evidence>
<gene>
    <name evidence="2" type="ORF">DFQ08_1241</name>
</gene>